<sequence length="177" mass="19720">MKKLFLLASLFCTSASFASSTENIAFNYATSLKLEANQEISSIACNHEECTFNLLEDNKVKSNFTLFSETNALNNAILTFIATHELPTNEVSLGAVVCLADNNCEYFDSNNLLNADESFIRGSFTKKRSKRQAHVPYIRGGTTPYTFNIFYNLFKPKKNQNTTNTANSNNAPRSTTP</sequence>
<gene>
    <name evidence="2" type="ORF">DCC88_02835</name>
</gene>
<name>A0A369L0C8_9BACT</name>
<reference evidence="2" key="1">
    <citation type="submission" date="2018-04" db="EMBL/GenBank/DDBJ databases">
        <title>Draft genome sequence of the Candidatus Spirobacillus cienkowskii, a pathogen of freshwater Daphnia species, reconstructed from hemolymph metagenomic reads.</title>
        <authorList>
            <person name="Bresciani L."/>
            <person name="Lemos L.N."/>
            <person name="Wale N."/>
            <person name="Lin J.Y."/>
            <person name="Fernandes G.R."/>
            <person name="Duffy M.A."/>
            <person name="Rodrigues J.M."/>
        </authorList>
    </citation>
    <scope>NUCLEOTIDE SEQUENCE [LARGE SCALE GENOMIC DNA]</scope>
    <source>
        <strain evidence="2">Binning01</strain>
    </source>
</reference>
<dbReference type="EMBL" id="QOVW01000019">
    <property type="protein sequence ID" value="RDB36896.1"/>
    <property type="molecule type" value="Genomic_DNA"/>
</dbReference>
<dbReference type="AlphaFoldDB" id="A0A369L0C8"/>
<proteinExistence type="predicted"/>
<evidence type="ECO:0000313" key="2">
    <source>
        <dbReference type="EMBL" id="RDB36896.1"/>
    </source>
</evidence>
<comment type="caution">
    <text evidence="2">The sequence shown here is derived from an EMBL/GenBank/DDBJ whole genome shotgun (WGS) entry which is preliminary data.</text>
</comment>
<keyword evidence="3" id="KW-1185">Reference proteome</keyword>
<keyword evidence="1" id="KW-0732">Signal</keyword>
<organism evidence="2 3">
    <name type="scientific">Spirobacillus cienkowskii</name>
    <dbReference type="NCBI Taxonomy" id="495820"/>
    <lineage>
        <taxon>Bacteria</taxon>
        <taxon>Pseudomonadati</taxon>
        <taxon>Bdellovibrionota</taxon>
        <taxon>Oligoflexia</taxon>
        <taxon>Silvanigrellales</taxon>
        <taxon>Spirobacillus</taxon>
    </lineage>
</organism>
<dbReference type="Proteomes" id="UP000253934">
    <property type="component" value="Unassembled WGS sequence"/>
</dbReference>
<feature type="chain" id="PRO_5016911157" evidence="1">
    <location>
        <begin position="19"/>
        <end position="177"/>
    </location>
</feature>
<evidence type="ECO:0000256" key="1">
    <source>
        <dbReference type="SAM" id="SignalP"/>
    </source>
</evidence>
<feature type="signal peptide" evidence="1">
    <location>
        <begin position="1"/>
        <end position="18"/>
    </location>
</feature>
<accession>A0A369L0C8</accession>
<evidence type="ECO:0000313" key="3">
    <source>
        <dbReference type="Proteomes" id="UP000253934"/>
    </source>
</evidence>
<protein>
    <submittedName>
        <fullName evidence="2">Uncharacterized protein</fullName>
    </submittedName>
</protein>